<protein>
    <recommendedName>
        <fullName evidence="4">Transmembrane protein</fullName>
    </recommendedName>
</protein>
<sequence>MPPRHESFFGYGLSRPYPFRWFTWAAVIGCICATVLFTVINIGTSGYTLEAVYTTNPNGTAGTAEHKLWFQKAPFSWLSNLEASCQSQALMLGSSYMTTHMGFSYTLISLAQQDKNNKTIQAPGAPYLNSTLQDCEVGTIQIYPARKDTSVTSGNSWTWGDTNAAANVSCVIPSPTSPVTASFQVQFQQSSGIVRNFLSLDNRTDSSQWWGSILLDRTWFSLAEFLGTEYVPGNDDQPDIRYDSGDFTLFHNSTSASNISSKDFFYATGKFYAEDSLIYMVVNENNWDPIPLSQMNDTGLASAIDGFAKAFYSSILLDLGSASPLTDGNSITYLLSQRNVAVLGVSNEKAVDTFKDEMAPLNSTAAQLSLQYVCSVPKQKERFSMVVSIVIADMVLLSAFWQCLNWAATKWLSAQTPNWNHCPGCERHPESWKFVSTPRTDDESVQLVLQKPGDSRLDNW</sequence>
<evidence type="ECO:0000256" key="1">
    <source>
        <dbReference type="SAM" id="Phobius"/>
    </source>
</evidence>
<keyword evidence="1" id="KW-0472">Membrane</keyword>
<organism evidence="2 3">
    <name type="scientific">Diaporthe vaccinii</name>
    <dbReference type="NCBI Taxonomy" id="105482"/>
    <lineage>
        <taxon>Eukaryota</taxon>
        <taxon>Fungi</taxon>
        <taxon>Dikarya</taxon>
        <taxon>Ascomycota</taxon>
        <taxon>Pezizomycotina</taxon>
        <taxon>Sordariomycetes</taxon>
        <taxon>Sordariomycetidae</taxon>
        <taxon>Diaporthales</taxon>
        <taxon>Diaporthaceae</taxon>
        <taxon>Diaporthe</taxon>
        <taxon>Diaporthe eres species complex</taxon>
    </lineage>
</organism>
<keyword evidence="1" id="KW-1133">Transmembrane helix</keyword>
<evidence type="ECO:0008006" key="4">
    <source>
        <dbReference type="Google" id="ProtNLM"/>
    </source>
</evidence>
<accession>A0ABR4F3C0</accession>
<evidence type="ECO:0000313" key="2">
    <source>
        <dbReference type="EMBL" id="KAL2289191.1"/>
    </source>
</evidence>
<feature type="transmembrane region" description="Helical" evidence="1">
    <location>
        <begin position="21"/>
        <end position="40"/>
    </location>
</feature>
<keyword evidence="3" id="KW-1185">Reference proteome</keyword>
<reference evidence="2 3" key="1">
    <citation type="submission" date="2024-03" db="EMBL/GenBank/DDBJ databases">
        <title>A high-quality draft genome sequence of Diaporthe vaccinii, a causative agent of upright dieback and viscid rot disease in cranberry plants.</title>
        <authorList>
            <person name="Sarrasin M."/>
            <person name="Lang B.F."/>
            <person name="Burger G."/>
        </authorList>
    </citation>
    <scope>NUCLEOTIDE SEQUENCE [LARGE SCALE GENOMIC DNA]</scope>
    <source>
        <strain evidence="2 3">IS7</strain>
    </source>
</reference>
<dbReference type="Proteomes" id="UP001600888">
    <property type="component" value="Unassembled WGS sequence"/>
</dbReference>
<dbReference type="EMBL" id="JBAWTH010000013">
    <property type="protein sequence ID" value="KAL2289191.1"/>
    <property type="molecule type" value="Genomic_DNA"/>
</dbReference>
<comment type="caution">
    <text evidence="2">The sequence shown here is derived from an EMBL/GenBank/DDBJ whole genome shotgun (WGS) entry which is preliminary data.</text>
</comment>
<evidence type="ECO:0000313" key="3">
    <source>
        <dbReference type="Proteomes" id="UP001600888"/>
    </source>
</evidence>
<keyword evidence="1" id="KW-0812">Transmembrane</keyword>
<proteinExistence type="predicted"/>
<name>A0ABR4F3C0_9PEZI</name>
<gene>
    <name evidence="2" type="ORF">FJTKL_02221</name>
</gene>